<feature type="transmembrane region" description="Helical" evidence="1">
    <location>
        <begin position="20"/>
        <end position="38"/>
    </location>
</feature>
<proteinExistence type="predicted"/>
<comment type="caution">
    <text evidence="2">The sequence shown here is derived from an EMBL/GenBank/DDBJ whole genome shotgun (WGS) entry which is preliminary data.</text>
</comment>
<dbReference type="VEuPathDB" id="TriTrypDB:ECC02_002775"/>
<feature type="transmembrane region" description="Helical" evidence="1">
    <location>
        <begin position="219"/>
        <end position="240"/>
    </location>
</feature>
<protein>
    <submittedName>
        <fullName evidence="2">Uncharacterized protein</fullName>
    </submittedName>
</protein>
<organism evidence="2 3">
    <name type="scientific">Trypanosoma cruzi</name>
    <dbReference type="NCBI Taxonomy" id="5693"/>
    <lineage>
        <taxon>Eukaryota</taxon>
        <taxon>Discoba</taxon>
        <taxon>Euglenozoa</taxon>
        <taxon>Kinetoplastea</taxon>
        <taxon>Metakinetoplastina</taxon>
        <taxon>Trypanosomatida</taxon>
        <taxon>Trypanosomatidae</taxon>
        <taxon>Trypanosoma</taxon>
        <taxon>Schizotrypanum</taxon>
    </lineage>
</organism>
<gene>
    <name evidence="2" type="ORF">ECC02_002775</name>
</gene>
<dbReference type="Proteomes" id="UP000583944">
    <property type="component" value="Unassembled WGS sequence"/>
</dbReference>
<sequence length="392" mass="43986">MNVWAKTTTKKTKNREIYSIFLHLIYLFIFSFLSLFIFENYYWMTLAPLFIYLFIFFLWTFIYVRCSSLYFTISAIEMTSHFIYLFYCVGKGRESKNGKGGGCGLTTPLRKTSVGRSSGRDSSMEQLSSVASRAFLGAAGRSLAHDETYPEAPFLFGSTTVCVHGKWYVENLTCDCDAGWASDPQQNALAPKFFLCNLSVPLPLASKKDFFDNFLGGNFSPTTLIIFVFLFIAVISCFLCRCIRFCRESDATNERTLQPPQMQEGMMSVPAECPNQLFGSVSAAPAYMMSPPRYPEFTTHLPAESPYQNLSAGFGPAYSHNDPFAEQPIQMEELQHAAGSLYPFTSHNQLMPEDVQSGGFGGVEKGPFALRHLAHFKEKSSQDNFIPTTNHG</sequence>
<name>A0A7J6YC07_TRYCR</name>
<dbReference type="AlphaFoldDB" id="A0A7J6YC07"/>
<feature type="transmembrane region" description="Helical" evidence="1">
    <location>
        <begin position="44"/>
        <end position="62"/>
    </location>
</feature>
<evidence type="ECO:0000256" key="1">
    <source>
        <dbReference type="SAM" id="Phobius"/>
    </source>
</evidence>
<evidence type="ECO:0000313" key="3">
    <source>
        <dbReference type="Proteomes" id="UP000583944"/>
    </source>
</evidence>
<keyword evidence="1" id="KW-1133">Transmembrane helix</keyword>
<dbReference type="VEuPathDB" id="TriTrypDB:BCY84_14606"/>
<accession>A0A7J6YC07</accession>
<reference evidence="2 3" key="1">
    <citation type="journal article" date="2019" name="Genome Biol. Evol.">
        <title>Nanopore Sequencing Significantly Improves Genome Assembly of the Protozoan Parasite Trypanosoma cruzi.</title>
        <authorList>
            <person name="Diaz-Viraque F."/>
            <person name="Pita S."/>
            <person name="Greif G."/>
            <person name="de Souza R.C.M."/>
            <person name="Iraola G."/>
            <person name="Robello C."/>
        </authorList>
    </citation>
    <scope>NUCLEOTIDE SEQUENCE [LARGE SCALE GENOMIC DNA]</scope>
    <source>
        <strain evidence="2 3">Berenice</strain>
    </source>
</reference>
<feature type="transmembrane region" description="Helical" evidence="1">
    <location>
        <begin position="69"/>
        <end position="87"/>
    </location>
</feature>
<evidence type="ECO:0000313" key="2">
    <source>
        <dbReference type="EMBL" id="KAF5224189.1"/>
    </source>
</evidence>
<keyword evidence="1" id="KW-0812">Transmembrane</keyword>
<keyword evidence="1" id="KW-0472">Membrane</keyword>
<dbReference type="EMBL" id="JABDHM010000014">
    <property type="protein sequence ID" value="KAF5224189.1"/>
    <property type="molecule type" value="Genomic_DNA"/>
</dbReference>